<dbReference type="Gene3D" id="3.40.140.10">
    <property type="entry name" value="Cytidine Deaminase, domain 2"/>
    <property type="match status" value="1"/>
</dbReference>
<evidence type="ECO:0000256" key="2">
    <source>
        <dbReference type="ARBA" id="ARBA00003949"/>
    </source>
</evidence>
<dbReference type="InterPro" id="IPR002125">
    <property type="entry name" value="CMP_dCMP_dom"/>
</dbReference>
<dbReference type="PANTHER" id="PTHR11644">
    <property type="entry name" value="CYTIDINE DEAMINASE"/>
    <property type="match status" value="1"/>
</dbReference>
<dbReference type="EMBL" id="BAABFA010000019">
    <property type="protein sequence ID" value="GAA4468304.1"/>
    <property type="molecule type" value="Genomic_DNA"/>
</dbReference>
<dbReference type="PANTHER" id="PTHR11644:SF2">
    <property type="entry name" value="CYTIDINE DEAMINASE"/>
    <property type="match status" value="1"/>
</dbReference>
<evidence type="ECO:0000313" key="15">
    <source>
        <dbReference type="Proteomes" id="UP001500067"/>
    </source>
</evidence>
<comment type="catalytic activity">
    <reaction evidence="10 12">
        <text>2'-deoxycytidine + H2O + H(+) = 2'-deoxyuridine + NH4(+)</text>
        <dbReference type="Rhea" id="RHEA:13433"/>
        <dbReference type="ChEBI" id="CHEBI:15377"/>
        <dbReference type="ChEBI" id="CHEBI:15378"/>
        <dbReference type="ChEBI" id="CHEBI:15698"/>
        <dbReference type="ChEBI" id="CHEBI:16450"/>
        <dbReference type="ChEBI" id="CHEBI:28938"/>
        <dbReference type="EC" id="3.5.4.5"/>
    </reaction>
</comment>
<dbReference type="CDD" id="cd01283">
    <property type="entry name" value="cytidine_deaminase"/>
    <property type="match status" value="1"/>
</dbReference>
<dbReference type="NCBIfam" id="TIGR01354">
    <property type="entry name" value="cyt_deam_tetra"/>
    <property type="match status" value="1"/>
</dbReference>
<comment type="caution">
    <text evidence="14">The sequence shown here is derived from an EMBL/GenBank/DDBJ whole genome shotgun (WGS) entry which is preliminary data.</text>
</comment>
<sequence>MMKYLPEAQAAELMQHAQAAAAYSYSPYSHFAVGAAVLTTDGTIFNGTNVENASYGVTICAERTALGQAIAQGRRDIVAVAVWSATDTISPCGACRQYIIEFGRDIVIVFRQEGQVIQRTIGELLPFAF</sequence>
<keyword evidence="15" id="KW-1185">Reference proteome</keyword>
<evidence type="ECO:0000259" key="13">
    <source>
        <dbReference type="PROSITE" id="PS51747"/>
    </source>
</evidence>
<keyword evidence="8 12" id="KW-0862">Zinc</keyword>
<dbReference type="NCBIfam" id="NF004064">
    <property type="entry name" value="PRK05578.1"/>
    <property type="match status" value="1"/>
</dbReference>
<keyword evidence="7 12" id="KW-0378">Hydrolase</keyword>
<comment type="catalytic activity">
    <reaction evidence="11 12">
        <text>cytidine + H2O + H(+) = uridine + NH4(+)</text>
        <dbReference type="Rhea" id="RHEA:16069"/>
        <dbReference type="ChEBI" id="CHEBI:15377"/>
        <dbReference type="ChEBI" id="CHEBI:15378"/>
        <dbReference type="ChEBI" id="CHEBI:16704"/>
        <dbReference type="ChEBI" id="CHEBI:17562"/>
        <dbReference type="ChEBI" id="CHEBI:28938"/>
        <dbReference type="EC" id="3.5.4.5"/>
    </reaction>
</comment>
<proteinExistence type="inferred from homology"/>
<dbReference type="InterPro" id="IPR016193">
    <property type="entry name" value="Cytidine_deaminase-like"/>
</dbReference>
<dbReference type="InterPro" id="IPR006262">
    <property type="entry name" value="Cyt_deam_tetra"/>
</dbReference>
<dbReference type="EC" id="3.5.4.5" evidence="4 12"/>
<comment type="cofactor">
    <cofactor evidence="1 12">
        <name>Zn(2+)</name>
        <dbReference type="ChEBI" id="CHEBI:29105"/>
    </cofactor>
</comment>
<comment type="function">
    <text evidence="2 12">This enzyme scavenges exogenous and endogenous cytidine and 2'-deoxycytidine for UMP synthesis.</text>
</comment>
<dbReference type="RefSeq" id="WP_345083835.1">
    <property type="nucleotide sequence ID" value="NZ_BAABFA010000019.1"/>
</dbReference>
<dbReference type="Proteomes" id="UP001500067">
    <property type="component" value="Unassembled WGS sequence"/>
</dbReference>
<evidence type="ECO:0000256" key="7">
    <source>
        <dbReference type="ARBA" id="ARBA00022801"/>
    </source>
</evidence>
<evidence type="ECO:0000256" key="3">
    <source>
        <dbReference type="ARBA" id="ARBA00006576"/>
    </source>
</evidence>
<dbReference type="InterPro" id="IPR016192">
    <property type="entry name" value="APOBEC/CMP_deaminase_Zn-bd"/>
</dbReference>
<evidence type="ECO:0000256" key="9">
    <source>
        <dbReference type="ARBA" id="ARBA00032005"/>
    </source>
</evidence>
<protein>
    <recommendedName>
        <fullName evidence="5 12">Cytidine deaminase</fullName>
        <ecNumber evidence="4 12">3.5.4.5</ecNumber>
    </recommendedName>
    <alternativeName>
        <fullName evidence="9 12">Cytidine aminohydrolase</fullName>
    </alternativeName>
</protein>
<evidence type="ECO:0000313" key="14">
    <source>
        <dbReference type="EMBL" id="GAA4468304.1"/>
    </source>
</evidence>
<evidence type="ECO:0000256" key="5">
    <source>
        <dbReference type="ARBA" id="ARBA00018266"/>
    </source>
</evidence>
<evidence type="ECO:0000256" key="4">
    <source>
        <dbReference type="ARBA" id="ARBA00012783"/>
    </source>
</evidence>
<gene>
    <name evidence="14" type="ORF">GCM10023093_25620</name>
</gene>
<evidence type="ECO:0000256" key="10">
    <source>
        <dbReference type="ARBA" id="ARBA00049252"/>
    </source>
</evidence>
<dbReference type="Pfam" id="PF00383">
    <property type="entry name" value="dCMP_cyt_deam_1"/>
    <property type="match status" value="1"/>
</dbReference>
<accession>A0ABP8NNI5</accession>
<keyword evidence="6 12" id="KW-0479">Metal-binding</keyword>
<feature type="domain" description="CMP/dCMP-type deaminase" evidence="13">
    <location>
        <begin position="8"/>
        <end position="129"/>
    </location>
</feature>
<organism evidence="14 15">
    <name type="scientific">Nemorincola caseinilytica</name>
    <dbReference type="NCBI Taxonomy" id="2054315"/>
    <lineage>
        <taxon>Bacteria</taxon>
        <taxon>Pseudomonadati</taxon>
        <taxon>Bacteroidota</taxon>
        <taxon>Chitinophagia</taxon>
        <taxon>Chitinophagales</taxon>
        <taxon>Chitinophagaceae</taxon>
        <taxon>Nemorincola</taxon>
    </lineage>
</organism>
<dbReference type="InterPro" id="IPR050202">
    <property type="entry name" value="Cyt/Deoxycyt_deaminase"/>
</dbReference>
<reference evidence="15" key="1">
    <citation type="journal article" date="2019" name="Int. J. Syst. Evol. Microbiol.">
        <title>The Global Catalogue of Microorganisms (GCM) 10K type strain sequencing project: providing services to taxonomists for standard genome sequencing and annotation.</title>
        <authorList>
            <consortium name="The Broad Institute Genomics Platform"/>
            <consortium name="The Broad Institute Genome Sequencing Center for Infectious Disease"/>
            <person name="Wu L."/>
            <person name="Ma J."/>
        </authorList>
    </citation>
    <scope>NUCLEOTIDE SEQUENCE [LARGE SCALE GENOMIC DNA]</scope>
    <source>
        <strain evidence="15">JCM 32105</strain>
    </source>
</reference>
<evidence type="ECO:0000256" key="8">
    <source>
        <dbReference type="ARBA" id="ARBA00022833"/>
    </source>
</evidence>
<dbReference type="PROSITE" id="PS51747">
    <property type="entry name" value="CYT_DCMP_DEAMINASES_2"/>
    <property type="match status" value="1"/>
</dbReference>
<evidence type="ECO:0000256" key="1">
    <source>
        <dbReference type="ARBA" id="ARBA00001947"/>
    </source>
</evidence>
<dbReference type="PROSITE" id="PS00903">
    <property type="entry name" value="CYT_DCMP_DEAMINASES_1"/>
    <property type="match status" value="1"/>
</dbReference>
<evidence type="ECO:0000256" key="12">
    <source>
        <dbReference type="RuleBase" id="RU364006"/>
    </source>
</evidence>
<comment type="similarity">
    <text evidence="3 12">Belongs to the cytidine and deoxycytidylate deaminase family.</text>
</comment>
<dbReference type="SUPFAM" id="SSF53927">
    <property type="entry name" value="Cytidine deaminase-like"/>
    <property type="match status" value="1"/>
</dbReference>
<evidence type="ECO:0000256" key="6">
    <source>
        <dbReference type="ARBA" id="ARBA00022723"/>
    </source>
</evidence>
<evidence type="ECO:0000256" key="11">
    <source>
        <dbReference type="ARBA" id="ARBA00049558"/>
    </source>
</evidence>
<name>A0ABP8NNI5_9BACT</name>